<evidence type="ECO:0000259" key="1">
    <source>
        <dbReference type="Pfam" id="PF00535"/>
    </source>
</evidence>
<gene>
    <name evidence="2" type="ORF">F4Y08_05325</name>
</gene>
<sequence length="259" mass="28580">MAVIPQWYLDNYSLVRDTEDGSTALPPFTVVIPTLNEADSLLPILHVARQMADEVLVIDGNSTDGTEQVATAAGATVLRDNGMGKGAAVRQGLLAARNEIVVLMDADGSHDPTEIPRLIGSIVRNEADHVSGSRMIGGSDELHATVKQSIRLFGSQVITLIINYSQGVRMTDCQNGFRAIRRSVALDLGLTEDIHTIEQEMIIKTIRCGYRLCEVPSHEFPRANGDSTFRIRDVWLRFGLTLLYFLFWWSPAKRSPTTV</sequence>
<dbReference type="PANTHER" id="PTHR48090:SF7">
    <property type="entry name" value="RFBJ PROTEIN"/>
    <property type="match status" value="1"/>
</dbReference>
<accession>A0A6B1DQW0</accession>
<keyword evidence="2" id="KW-0808">Transferase</keyword>
<dbReference type="CDD" id="cd04179">
    <property type="entry name" value="DPM_DPG-synthase_like"/>
    <property type="match status" value="1"/>
</dbReference>
<organism evidence="2">
    <name type="scientific">Caldilineaceae bacterium SB0662_bin_9</name>
    <dbReference type="NCBI Taxonomy" id="2605258"/>
    <lineage>
        <taxon>Bacteria</taxon>
        <taxon>Bacillati</taxon>
        <taxon>Chloroflexota</taxon>
        <taxon>Caldilineae</taxon>
        <taxon>Caldilineales</taxon>
        <taxon>Caldilineaceae</taxon>
    </lineage>
</organism>
<name>A0A6B1DQW0_9CHLR</name>
<dbReference type="AlphaFoldDB" id="A0A6B1DQW0"/>
<proteinExistence type="predicted"/>
<dbReference type="Gene3D" id="3.90.550.10">
    <property type="entry name" value="Spore Coat Polysaccharide Biosynthesis Protein SpsA, Chain A"/>
    <property type="match status" value="1"/>
</dbReference>
<protein>
    <submittedName>
        <fullName evidence="2">Glycosyltransferase family 2 protein</fullName>
    </submittedName>
</protein>
<dbReference type="SUPFAM" id="SSF53448">
    <property type="entry name" value="Nucleotide-diphospho-sugar transferases"/>
    <property type="match status" value="1"/>
</dbReference>
<dbReference type="InterPro" id="IPR029044">
    <property type="entry name" value="Nucleotide-diphossugar_trans"/>
</dbReference>
<evidence type="ECO:0000313" key="2">
    <source>
        <dbReference type="EMBL" id="MYD89748.1"/>
    </source>
</evidence>
<reference evidence="2" key="1">
    <citation type="submission" date="2019-09" db="EMBL/GenBank/DDBJ databases">
        <title>Characterisation of the sponge microbiome using genome-centric metagenomics.</title>
        <authorList>
            <person name="Engelberts J.P."/>
            <person name="Robbins S.J."/>
            <person name="De Goeij J.M."/>
            <person name="Aranda M."/>
            <person name="Bell S.C."/>
            <person name="Webster N.S."/>
        </authorList>
    </citation>
    <scope>NUCLEOTIDE SEQUENCE</scope>
    <source>
        <strain evidence="2">SB0662_bin_9</strain>
    </source>
</reference>
<dbReference type="PANTHER" id="PTHR48090">
    <property type="entry name" value="UNDECAPRENYL-PHOSPHATE 4-DEOXY-4-FORMAMIDO-L-ARABINOSE TRANSFERASE-RELATED"/>
    <property type="match status" value="1"/>
</dbReference>
<dbReference type="EMBL" id="VXPY01000035">
    <property type="protein sequence ID" value="MYD89748.1"/>
    <property type="molecule type" value="Genomic_DNA"/>
</dbReference>
<dbReference type="InterPro" id="IPR050256">
    <property type="entry name" value="Glycosyltransferase_2"/>
</dbReference>
<dbReference type="InterPro" id="IPR001173">
    <property type="entry name" value="Glyco_trans_2-like"/>
</dbReference>
<dbReference type="GO" id="GO:0016740">
    <property type="term" value="F:transferase activity"/>
    <property type="evidence" value="ECO:0007669"/>
    <property type="project" value="UniProtKB-KW"/>
</dbReference>
<dbReference type="Pfam" id="PF00535">
    <property type="entry name" value="Glycos_transf_2"/>
    <property type="match status" value="1"/>
</dbReference>
<feature type="domain" description="Glycosyltransferase 2-like" evidence="1">
    <location>
        <begin position="29"/>
        <end position="185"/>
    </location>
</feature>
<comment type="caution">
    <text evidence="2">The sequence shown here is derived from an EMBL/GenBank/DDBJ whole genome shotgun (WGS) entry which is preliminary data.</text>
</comment>